<gene>
    <name evidence="1" type="ORF">C4B60_03110</name>
</gene>
<comment type="caution">
    <text evidence="1">The sequence shown here is derived from an EMBL/GenBank/DDBJ whole genome shotgun (WGS) entry which is preliminary data.</text>
</comment>
<name>A0A2S5GH49_9BACL</name>
<dbReference type="RefSeq" id="WP_104056530.1">
    <property type="nucleotide sequence ID" value="NZ_PREZ01000001.1"/>
</dbReference>
<proteinExistence type="predicted"/>
<keyword evidence="2" id="KW-1185">Reference proteome</keyword>
<dbReference type="OrthoDB" id="2988956at2"/>
<evidence type="ECO:0000313" key="2">
    <source>
        <dbReference type="Proteomes" id="UP000239047"/>
    </source>
</evidence>
<organism evidence="1 2">
    <name type="scientific">Jeotgalibacillus proteolyticus</name>
    <dbReference type="NCBI Taxonomy" id="2082395"/>
    <lineage>
        <taxon>Bacteria</taxon>
        <taxon>Bacillati</taxon>
        <taxon>Bacillota</taxon>
        <taxon>Bacilli</taxon>
        <taxon>Bacillales</taxon>
        <taxon>Caryophanaceae</taxon>
        <taxon>Jeotgalibacillus</taxon>
    </lineage>
</organism>
<dbReference type="InterPro" id="IPR058600">
    <property type="entry name" value="YhjD-like"/>
</dbReference>
<evidence type="ECO:0000313" key="1">
    <source>
        <dbReference type="EMBL" id="PPA72380.1"/>
    </source>
</evidence>
<sequence>MTKIPAEDRDKLENAFYLPMLLTVLERDRLIIEKSPFKLKKPYLELIEETMKAVQRDLSAIKRYMRERGLKVVKLDSDEAFTLYLFVYNGYEEKHNYFNPRLRNHAENLLRFYLMDRLKAKSYEQQAPPSAGLTFP</sequence>
<dbReference type="EMBL" id="PREZ01000001">
    <property type="protein sequence ID" value="PPA72380.1"/>
    <property type="molecule type" value="Genomic_DNA"/>
</dbReference>
<dbReference type="Pfam" id="PF26325">
    <property type="entry name" value="YhjD"/>
    <property type="match status" value="1"/>
</dbReference>
<accession>A0A2S5GH49</accession>
<evidence type="ECO:0008006" key="3">
    <source>
        <dbReference type="Google" id="ProtNLM"/>
    </source>
</evidence>
<dbReference type="Proteomes" id="UP000239047">
    <property type="component" value="Unassembled WGS sequence"/>
</dbReference>
<protein>
    <recommendedName>
        <fullName evidence="3">YhjD</fullName>
    </recommendedName>
</protein>
<reference evidence="1 2" key="1">
    <citation type="submission" date="2018-02" db="EMBL/GenBank/DDBJ databases">
        <title>Jeotgalibacillus proteolyticum sp. nov. a protease producing bacterium isolated from ocean sediments of Laizhou Bay.</title>
        <authorList>
            <person name="Li Y."/>
        </authorList>
    </citation>
    <scope>NUCLEOTIDE SEQUENCE [LARGE SCALE GENOMIC DNA]</scope>
    <source>
        <strain evidence="1 2">22-7</strain>
    </source>
</reference>
<dbReference type="AlphaFoldDB" id="A0A2S5GH49"/>